<feature type="region of interest" description="Disordered" evidence="6">
    <location>
        <begin position="343"/>
        <end position="363"/>
    </location>
</feature>
<dbReference type="Gene3D" id="1.20.58.1360">
    <property type="match status" value="1"/>
</dbReference>
<dbReference type="InterPro" id="IPR050690">
    <property type="entry name" value="JHDM1_Histone_Demethylase"/>
</dbReference>
<dbReference type="Proteomes" id="UP000694568">
    <property type="component" value="Unplaced"/>
</dbReference>
<feature type="domain" description="JmjC" evidence="7">
    <location>
        <begin position="149"/>
        <end position="461"/>
    </location>
</feature>
<dbReference type="Ensembl" id="ENSSLUT00000032771.1">
    <property type="protein sequence ID" value="ENSSLUP00000031756.1"/>
    <property type="gene ID" value="ENSSLUG00000013922.1"/>
</dbReference>
<evidence type="ECO:0000256" key="1">
    <source>
        <dbReference type="ARBA" id="ARBA00022723"/>
    </source>
</evidence>
<reference evidence="8" key="2">
    <citation type="submission" date="2025-09" db="UniProtKB">
        <authorList>
            <consortium name="Ensembl"/>
        </authorList>
    </citation>
    <scope>IDENTIFICATION</scope>
</reference>
<feature type="region of interest" description="Disordered" evidence="6">
    <location>
        <begin position="272"/>
        <end position="323"/>
    </location>
</feature>
<gene>
    <name evidence="8" type="primary">kdm2bb</name>
</gene>
<keyword evidence="9" id="KW-1185">Reference proteome</keyword>
<organism evidence="8 9">
    <name type="scientific">Sander lucioperca</name>
    <name type="common">Pike-perch</name>
    <name type="synonym">Perca lucioperca</name>
    <dbReference type="NCBI Taxonomy" id="283035"/>
    <lineage>
        <taxon>Eukaryota</taxon>
        <taxon>Metazoa</taxon>
        <taxon>Chordata</taxon>
        <taxon>Craniata</taxon>
        <taxon>Vertebrata</taxon>
        <taxon>Euteleostomi</taxon>
        <taxon>Actinopterygii</taxon>
        <taxon>Neopterygii</taxon>
        <taxon>Teleostei</taxon>
        <taxon>Neoteleostei</taxon>
        <taxon>Acanthomorphata</taxon>
        <taxon>Eupercaria</taxon>
        <taxon>Perciformes</taxon>
        <taxon>Percoidei</taxon>
        <taxon>Percidae</taxon>
        <taxon>Luciopercinae</taxon>
        <taxon>Sander</taxon>
    </lineage>
</organism>
<evidence type="ECO:0000313" key="9">
    <source>
        <dbReference type="Proteomes" id="UP000694568"/>
    </source>
</evidence>
<evidence type="ECO:0000256" key="6">
    <source>
        <dbReference type="SAM" id="MobiDB-lite"/>
    </source>
</evidence>
<sequence>MVMSCKSSRFQWQRSICRRMYDENEDLSDVEEIANIRGFSVEEKLASDSYSSTFVHCMEGKDFSYEYVQREALRTPLIFKEKDGLGIRMPDPELTISEIKGLVGSRRSVDVMDVSTQKGSEMSMAQFVRYYETPEEERDKLFNVISLEFSHTKLENLIKRPTVVDQVDWVDNMWPPDLKHSQTEATNVISDMKYPKVQRYCLMSVKGCYTDFHIDFGGTSVWYHVFKGQKVHSKFRFPFYYEICWYVLERYLHCLTKRSYLSQEIRKEPVQMDYDTKANTESLSSDSRSQDMNEDSCETQVRDGSGEKPERAAQDGPCSPDNRRGQHLKAVLCVDSEDSCNPGSTSLEFPQTPSDSPASESPNRWTHLTEFELSGLRTLVEKLESLPENKKCVPVGIENPQALLEDIKVVFKEHADDDPKLAITGVPVVYWPKKTIKVRICSTFLTDFFYCFCTKYCSLSLFVAFR</sequence>
<dbReference type="GO" id="GO:0016491">
    <property type="term" value="F:oxidoreductase activity"/>
    <property type="evidence" value="ECO:0007669"/>
    <property type="project" value="UniProtKB-KW"/>
</dbReference>
<evidence type="ECO:0000313" key="8">
    <source>
        <dbReference type="Ensembl" id="ENSSLUP00000031756.1"/>
    </source>
</evidence>
<dbReference type="InterPro" id="IPR003347">
    <property type="entry name" value="JmjC_dom"/>
</dbReference>
<dbReference type="PANTHER" id="PTHR23123">
    <property type="entry name" value="PHD/F-BOX CONTAINING PROTEIN"/>
    <property type="match status" value="1"/>
</dbReference>
<reference evidence="8" key="1">
    <citation type="submission" date="2025-08" db="UniProtKB">
        <authorList>
            <consortium name="Ensembl"/>
        </authorList>
    </citation>
    <scope>IDENTIFICATION</scope>
</reference>
<name>A0A8C9YXZ1_SANLU</name>
<keyword evidence="3" id="KW-0408">Iron</keyword>
<evidence type="ECO:0000256" key="4">
    <source>
        <dbReference type="ARBA" id="ARBA00023015"/>
    </source>
</evidence>
<keyword evidence="5" id="KW-0804">Transcription</keyword>
<dbReference type="CDD" id="cd21785">
    <property type="entry name" value="CTD_KDM2B"/>
    <property type="match status" value="1"/>
</dbReference>
<dbReference type="SMART" id="SM00558">
    <property type="entry name" value="JmjC"/>
    <property type="match status" value="1"/>
</dbReference>
<feature type="compositionally biased region" description="Basic and acidic residues" evidence="6">
    <location>
        <begin position="300"/>
        <end position="313"/>
    </location>
</feature>
<protein>
    <submittedName>
        <fullName evidence="8">Lysine demethylase 2B</fullName>
    </submittedName>
</protein>
<evidence type="ECO:0000256" key="2">
    <source>
        <dbReference type="ARBA" id="ARBA00023002"/>
    </source>
</evidence>
<dbReference type="AlphaFoldDB" id="A0A8C9YXZ1"/>
<keyword evidence="1" id="KW-0479">Metal-binding</keyword>
<dbReference type="SUPFAM" id="SSF51197">
    <property type="entry name" value="Clavaminate synthase-like"/>
    <property type="match status" value="1"/>
</dbReference>
<dbReference type="GO" id="GO:0046872">
    <property type="term" value="F:metal ion binding"/>
    <property type="evidence" value="ECO:0007669"/>
    <property type="project" value="UniProtKB-KW"/>
</dbReference>
<evidence type="ECO:0000256" key="5">
    <source>
        <dbReference type="ARBA" id="ARBA00023163"/>
    </source>
</evidence>
<proteinExistence type="predicted"/>
<keyword evidence="2" id="KW-0560">Oxidoreductase</keyword>
<evidence type="ECO:0000259" key="7">
    <source>
        <dbReference type="SMART" id="SM00558"/>
    </source>
</evidence>
<keyword evidence="4" id="KW-0805">Transcription regulation</keyword>
<evidence type="ECO:0000256" key="3">
    <source>
        <dbReference type="ARBA" id="ARBA00023004"/>
    </source>
</evidence>
<dbReference type="Gene3D" id="2.60.120.650">
    <property type="entry name" value="Cupin"/>
    <property type="match status" value="1"/>
</dbReference>
<dbReference type="GeneTree" id="ENSGT00940000154717"/>
<accession>A0A8C9YXZ1</accession>